<dbReference type="OrthoDB" id="6025022at2"/>
<dbReference type="AlphaFoldDB" id="A0A508AU69"/>
<proteinExistence type="predicted"/>
<dbReference type="Proteomes" id="UP000320431">
    <property type="component" value="Unassembled WGS sequence"/>
</dbReference>
<comment type="caution">
    <text evidence="1">The sequence shown here is derived from an EMBL/GenBank/DDBJ whole genome shotgun (WGS) entry which is preliminary data.</text>
</comment>
<gene>
    <name evidence="1" type="ORF">FKV24_007185</name>
</gene>
<protein>
    <submittedName>
        <fullName evidence="1">Uncharacterized protein</fullName>
    </submittedName>
</protein>
<dbReference type="RefSeq" id="WP_111267770.1">
    <property type="nucleotide sequence ID" value="NZ_CP029843.1"/>
</dbReference>
<organism evidence="1 2">
    <name type="scientific">Marilutibacter maris</name>
    <dbReference type="NCBI Taxonomy" id="1605891"/>
    <lineage>
        <taxon>Bacteria</taxon>
        <taxon>Pseudomonadati</taxon>
        <taxon>Pseudomonadota</taxon>
        <taxon>Gammaproteobacteria</taxon>
        <taxon>Lysobacterales</taxon>
        <taxon>Lysobacteraceae</taxon>
        <taxon>Marilutibacter</taxon>
    </lineage>
</organism>
<evidence type="ECO:0000313" key="1">
    <source>
        <dbReference type="EMBL" id="KAB8192510.1"/>
    </source>
</evidence>
<evidence type="ECO:0000313" key="2">
    <source>
        <dbReference type="Proteomes" id="UP000320431"/>
    </source>
</evidence>
<sequence length="154" mass="17095">MRRFLLKAVVALTLVGSAFAASAGTSQQPDQIRARQAQISAGLQAGNSPYAELSARSREELAERQARLLAVLEGKQHIDELDGDAQAQVEADVKWIENALTRAEDERMVCERRRILGSNRKERVCKTVAQLREEREAARSVMDSRGTCIDCKVE</sequence>
<name>A0A508AU69_9GAMM</name>
<accession>A0A508AU69</accession>
<reference evidence="1 2" key="1">
    <citation type="submission" date="2019-10" db="EMBL/GenBank/DDBJ databases">
        <title>Lysobacter alkalisoli sp. nov., isolated from saline-alkaline soil.</title>
        <authorList>
            <person name="Sun J.-Q."/>
        </authorList>
    </citation>
    <scope>NUCLEOTIDE SEQUENCE [LARGE SCALE GENOMIC DNA]</scope>
    <source>
        <strain evidence="1 2">KCTC 42381</strain>
    </source>
</reference>
<dbReference type="EMBL" id="VICD02000106">
    <property type="protein sequence ID" value="KAB8192510.1"/>
    <property type="molecule type" value="Genomic_DNA"/>
</dbReference>